<name>A0A914V4Z9_9BILA</name>
<comment type="subcellular location">
    <subcellularLocation>
        <location evidence="1">Cytoplasm</location>
        <location evidence="1">Cytoskeleton</location>
        <location evidence="1">Microtubule organizing center</location>
        <location evidence="1">Centrosome</location>
    </subcellularLocation>
</comment>
<keyword evidence="5" id="KW-0498">Mitosis</keyword>
<evidence type="ECO:0000259" key="11">
    <source>
        <dbReference type="SMART" id="SM01349"/>
    </source>
</evidence>
<feature type="region of interest" description="Disordered" evidence="10">
    <location>
        <begin position="225"/>
        <end position="263"/>
    </location>
</feature>
<dbReference type="GO" id="GO:0005813">
    <property type="term" value="C:centrosome"/>
    <property type="evidence" value="ECO:0007669"/>
    <property type="project" value="UniProtKB-SubCell"/>
</dbReference>
<dbReference type="WBParaSite" id="PSAMB.scaffold1549size30084.g13664.t1">
    <property type="protein sequence ID" value="PSAMB.scaffold1549size30084.g13664.t1"/>
    <property type="gene ID" value="PSAMB.scaffold1549size30084.g13664"/>
</dbReference>
<evidence type="ECO:0000256" key="7">
    <source>
        <dbReference type="ARBA" id="ARBA00023306"/>
    </source>
</evidence>
<dbReference type="FunFam" id="1.25.10.10:FF:000063">
    <property type="entry name" value="Putative cytoskeleton-associated protein 5"/>
    <property type="match status" value="1"/>
</dbReference>
<keyword evidence="6" id="KW-0206">Cytoskeleton</keyword>
<feature type="domain" description="TOG" evidence="11">
    <location>
        <begin position="4"/>
        <end position="233"/>
    </location>
</feature>
<dbReference type="InterPro" id="IPR048491">
    <property type="entry name" value="XMAP215_CLASP_TOG"/>
</dbReference>
<dbReference type="GO" id="GO:0030951">
    <property type="term" value="P:establishment or maintenance of microtubule cytoskeleton polarity"/>
    <property type="evidence" value="ECO:0007669"/>
    <property type="project" value="InterPro"/>
</dbReference>
<keyword evidence="3" id="KW-0132">Cell division</keyword>
<evidence type="ECO:0000256" key="4">
    <source>
        <dbReference type="ARBA" id="ARBA00022737"/>
    </source>
</evidence>
<feature type="domain" description="TOG" evidence="11">
    <location>
        <begin position="661"/>
        <end position="900"/>
    </location>
</feature>
<feature type="region of interest" description="Disordered" evidence="10">
    <location>
        <begin position="534"/>
        <end position="630"/>
    </location>
</feature>
<dbReference type="SMART" id="SM01349">
    <property type="entry name" value="TOG"/>
    <property type="match status" value="3"/>
</dbReference>
<dbReference type="GO" id="GO:0051231">
    <property type="term" value="P:spindle elongation"/>
    <property type="evidence" value="ECO:0007669"/>
    <property type="project" value="UniProtKB-ARBA"/>
</dbReference>
<evidence type="ECO:0000256" key="1">
    <source>
        <dbReference type="ARBA" id="ARBA00004300"/>
    </source>
</evidence>
<dbReference type="GO" id="GO:0005874">
    <property type="term" value="C:microtubule"/>
    <property type="evidence" value="ECO:0007669"/>
    <property type="project" value="UniProtKB-ARBA"/>
</dbReference>
<feature type="compositionally biased region" description="Basic and acidic residues" evidence="10">
    <location>
        <begin position="612"/>
        <end position="625"/>
    </location>
</feature>
<dbReference type="GO" id="GO:0061863">
    <property type="term" value="F:microtubule plus end polymerase"/>
    <property type="evidence" value="ECO:0007669"/>
    <property type="project" value="InterPro"/>
</dbReference>
<feature type="region of interest" description="Disordered" evidence="10">
    <location>
        <begin position="895"/>
        <end position="959"/>
    </location>
</feature>
<proteinExistence type="inferred from homology"/>
<comment type="similarity">
    <text evidence="8">Belongs to the TOG/XMAP215 family.</text>
</comment>
<evidence type="ECO:0000256" key="5">
    <source>
        <dbReference type="ARBA" id="ARBA00022776"/>
    </source>
</evidence>
<feature type="domain" description="TOG" evidence="11">
    <location>
        <begin position="280"/>
        <end position="518"/>
    </location>
</feature>
<feature type="compositionally biased region" description="Low complexity" evidence="10">
    <location>
        <begin position="250"/>
        <end position="263"/>
    </location>
</feature>
<keyword evidence="12" id="KW-1185">Reference proteome</keyword>
<dbReference type="PROSITE" id="PS50077">
    <property type="entry name" value="HEAT_REPEAT"/>
    <property type="match status" value="1"/>
</dbReference>
<keyword evidence="7" id="KW-0131">Cell cycle</keyword>
<feature type="compositionally biased region" description="Low complexity" evidence="10">
    <location>
        <begin position="565"/>
        <end position="611"/>
    </location>
</feature>
<evidence type="ECO:0000256" key="2">
    <source>
        <dbReference type="ARBA" id="ARBA00022490"/>
    </source>
</evidence>
<dbReference type="PANTHER" id="PTHR12609">
    <property type="entry name" value="MICROTUBULE ASSOCIATED PROTEIN XMAP215"/>
    <property type="match status" value="1"/>
</dbReference>
<organism evidence="12 13">
    <name type="scientific">Plectus sambesii</name>
    <dbReference type="NCBI Taxonomy" id="2011161"/>
    <lineage>
        <taxon>Eukaryota</taxon>
        <taxon>Metazoa</taxon>
        <taxon>Ecdysozoa</taxon>
        <taxon>Nematoda</taxon>
        <taxon>Chromadorea</taxon>
        <taxon>Plectida</taxon>
        <taxon>Plectina</taxon>
        <taxon>Plectoidea</taxon>
        <taxon>Plectidae</taxon>
        <taxon>Plectus</taxon>
    </lineage>
</organism>
<evidence type="ECO:0000256" key="10">
    <source>
        <dbReference type="SAM" id="MobiDB-lite"/>
    </source>
</evidence>
<dbReference type="GO" id="GO:0046785">
    <property type="term" value="P:microtubule polymerization"/>
    <property type="evidence" value="ECO:0007669"/>
    <property type="project" value="InterPro"/>
</dbReference>
<dbReference type="InterPro" id="IPR034085">
    <property type="entry name" value="TOG"/>
</dbReference>
<reference evidence="13" key="1">
    <citation type="submission" date="2022-11" db="UniProtKB">
        <authorList>
            <consortium name="WormBaseParasite"/>
        </authorList>
    </citation>
    <scope>IDENTIFICATION</scope>
</reference>
<dbReference type="InterPro" id="IPR045110">
    <property type="entry name" value="XMAP215"/>
</dbReference>
<feature type="compositionally biased region" description="Basic and acidic residues" evidence="10">
    <location>
        <begin position="225"/>
        <end position="234"/>
    </location>
</feature>
<dbReference type="GO" id="GO:0051010">
    <property type="term" value="F:microtubule plus-end binding"/>
    <property type="evidence" value="ECO:0007669"/>
    <property type="project" value="InterPro"/>
</dbReference>
<feature type="compositionally biased region" description="Polar residues" evidence="10">
    <location>
        <begin position="555"/>
        <end position="564"/>
    </location>
</feature>
<dbReference type="SUPFAM" id="SSF48371">
    <property type="entry name" value="ARM repeat"/>
    <property type="match status" value="1"/>
</dbReference>
<accession>A0A914V4Z9</accession>
<dbReference type="Proteomes" id="UP000887566">
    <property type="component" value="Unplaced"/>
</dbReference>
<evidence type="ECO:0000256" key="6">
    <source>
        <dbReference type="ARBA" id="ARBA00023212"/>
    </source>
</evidence>
<evidence type="ECO:0000256" key="9">
    <source>
        <dbReference type="PROSITE-ProRule" id="PRU00103"/>
    </source>
</evidence>
<keyword evidence="4" id="KW-0677">Repeat</keyword>
<dbReference type="InterPro" id="IPR016024">
    <property type="entry name" value="ARM-type_fold"/>
</dbReference>
<dbReference type="FunFam" id="1.25.10.10:FF:000050">
    <property type="entry name" value="Cytoskeleton-associated protein 5 isoform X1"/>
    <property type="match status" value="1"/>
</dbReference>
<evidence type="ECO:0000256" key="3">
    <source>
        <dbReference type="ARBA" id="ARBA00022618"/>
    </source>
</evidence>
<sequence>MGDELGGGGAEEDFSKLSIDQLIEHKSAKARQIGFEQCKKLFDSLDADDNEFNKYMGSIKKFASDSNVMALEKGLDALLTFVEVAKGSAKTAGEICPILVQKCIANARKKVADKAQEILLMYIEVEKPDLVMEALSEGLSNKNPKVVIGVLQTLNTAVAQFGPKPLGVKGVAKQISKLLEHANAEVRNQTKAMTVEIYRWIGDVLKPQLQNLKPIQDTELNVEFEKTKDGEKPTPTRYLRSQRPVASSGASTAAEPTADGAAGGPAAAVRVVKEEIDPWDLLDPVDVLARLPANFQESVDSKKWTERKDGLQALSDLLTANPRLDQKANYGDMVGLLKKVLGKDANINVQAVAAKCLHGIASGLRKKFAPYAVVVAPTIFEKFKEKKPLLRDPLVECIDAVAASTTLEVLSDEIVVALGHQNPNIKIQTDLFLQRLFRKHNQQTLPKKLLKNFTPALVKHTADPDPEVRDAAYAALGSAMKAIGEKPMLSFLSDIVEDKIKMAKIKEFYETAVKEAGDDVVTMMVQSVHKTNDPVHLAAPPAGSANNASDDDGDQPSSNKSSPLKPTGGSKAASGAPAASAAATRTTPVKKAPAAAAAAKGSSSRSSSVTRKPGETTTAKKKEGDDSFSGGALIVTNEKQKRFVEENKLKVLRWNFTGAPEPEHLEQLKLQLSTVCKPALHAQLFHPDFKQHLKALEAMQASIQVCPDAVLGASDLLLKWVTLRFFDTNPSVLLKCLDFVQALLQLFSESNEQLSDNEVNAFVPYLLLKAGEPKDVVRQGVRVILERVCELYSASKVFPLLLEGTKTKNSRQKAECLEQIGLLIQVYTLSVCGPPGPAMKAIAQCIGDRDNTVRNAALNAIVAAWQYEGEKVFKMIGNISDKDFAMLEERIKRTAKSKPLIKKPPPRDPKAVKGGTTSSAAERERQKPASDDEDRRPEPQGQEERKPLTSRPRSSGMFQMDLESVFPDEAERSERAAGQKSKLIDLSDLDQMMNKPLDLPTRSSLINRPLSPAKRTPSMTSVSSMDASVALDSVISQIGSSSMSTAIQAVVQLEELVRDTGKLFMVSGKIDQILTALYFQLRIVYNTHMTDESADKRELVQLYRSLCAMLLSLVNVAELAREATDGPLKDLACQLLTVLLDERLKSLPDGNHVIRSINVITVKLVERCDPTACYIALSRLLRESLSSHTASLKFQELVMKCIWKQSRLLPQLVHQMQLNKVLYEAHQFFCDFPGDSWRDKPSDMPLRTVKTVLNAITKAKGDAILDYVGLINQPHQSEAVAYVKKCLREGHRQQNLPGQVEDQPTPAASNVLSDVGNRMTTSTTVNYTSQLAEIFKLIANKEKTKQGIRELYDFLSMHPGAQRQVQQQLDGATPFFKSYVERGLADCAAHAAKNGDSAPSNAAGSAVIGSARLPSNGAMNGEPIVKSATSAAALDRLQEMRAKMGLGPAPIVIKRSTEEEVQLPSVRTTPQKVAPTAAAASARTAESPTRGKAKLSASELDAYKRRLEQVKRGSQLQ</sequence>
<dbReference type="InterPro" id="IPR021133">
    <property type="entry name" value="HEAT_type_2"/>
</dbReference>
<dbReference type="Pfam" id="PF21041">
    <property type="entry name" value="XMAP215_CLASP_TOG"/>
    <property type="match status" value="3"/>
</dbReference>
<feature type="repeat" description="HEAT" evidence="9">
    <location>
        <begin position="453"/>
        <end position="491"/>
    </location>
</feature>
<protein>
    <submittedName>
        <fullName evidence="13">TOG domain-containing protein</fullName>
    </submittedName>
</protein>
<feature type="compositionally biased region" description="Low complexity" evidence="10">
    <location>
        <begin position="538"/>
        <end position="548"/>
    </location>
</feature>
<feature type="compositionally biased region" description="Low complexity" evidence="10">
    <location>
        <begin position="1474"/>
        <end position="1490"/>
    </location>
</feature>
<dbReference type="Gene3D" id="1.25.10.10">
    <property type="entry name" value="Leucine-rich Repeat Variant"/>
    <property type="match status" value="3"/>
</dbReference>
<feature type="compositionally biased region" description="Basic and acidic residues" evidence="10">
    <location>
        <begin position="921"/>
        <end position="947"/>
    </location>
</feature>
<keyword evidence="2" id="KW-0963">Cytoplasm</keyword>
<evidence type="ECO:0000313" key="13">
    <source>
        <dbReference type="WBParaSite" id="PSAMB.scaffold1549size30084.g13664.t1"/>
    </source>
</evidence>
<dbReference type="InterPro" id="IPR011989">
    <property type="entry name" value="ARM-like"/>
</dbReference>
<feature type="region of interest" description="Disordered" evidence="10">
    <location>
        <begin position="1464"/>
        <end position="1499"/>
    </location>
</feature>
<dbReference type="GO" id="GO:0051301">
    <property type="term" value="P:cell division"/>
    <property type="evidence" value="ECO:0007669"/>
    <property type="project" value="UniProtKB-KW"/>
</dbReference>
<evidence type="ECO:0000256" key="8">
    <source>
        <dbReference type="ARBA" id="ARBA00025722"/>
    </source>
</evidence>
<evidence type="ECO:0000313" key="12">
    <source>
        <dbReference type="Proteomes" id="UP000887566"/>
    </source>
</evidence>
<dbReference type="FunFam" id="1.25.10.10:FF:000019">
    <property type="entry name" value="Cytoskeleton-associated protein 5"/>
    <property type="match status" value="1"/>
</dbReference>
<feature type="region of interest" description="Disordered" evidence="10">
    <location>
        <begin position="997"/>
        <end position="1021"/>
    </location>
</feature>